<sequence>MLDYKPKDKFSKLLEAYPNIPDYLYSRNPLYKMLTNKVIVQLMAPRVDLAHVATRGGYSFEEFLQIIENGIKSGFVNDKKSADTNTKEIKEKLKAILKQIYNKENVEEAKKRFKDLIEKADPVLIAVVESELKNEGYTTDDLMKACDIHMELFKEQISSSRMRIDKNHPLYRLIKDHDAIMMYMENGFNLANTLKNYQDYASAQSVIEQLKQIIKLQKQAEDNHNTRQENTLFPVIEKYGVEEPPSIMWQDHYNMKQARNRIEKLLDNHETINYEDFVDRLVSNYRYMLETFALHTKKEQEILYNVALDMLSDKDWADIKSESDELGYFELPKEVQDE</sequence>
<dbReference type="PANTHER" id="PTHR39966">
    <property type="entry name" value="BLL2471 PROTEIN-RELATED"/>
    <property type="match status" value="1"/>
</dbReference>
<dbReference type="SUPFAM" id="SSF140683">
    <property type="entry name" value="SP0561-like"/>
    <property type="match status" value="1"/>
</dbReference>
<feature type="domain" description="DUF438" evidence="2">
    <location>
        <begin position="93"/>
        <end position="158"/>
    </location>
</feature>
<dbReference type="Pfam" id="PF01814">
    <property type="entry name" value="Hemerythrin"/>
    <property type="match status" value="1"/>
</dbReference>
<dbReference type="EMBL" id="FMYU01000015">
    <property type="protein sequence ID" value="SDD00389.1"/>
    <property type="molecule type" value="Genomic_DNA"/>
</dbReference>
<evidence type="ECO:0000313" key="3">
    <source>
        <dbReference type="EMBL" id="SDD00389.1"/>
    </source>
</evidence>
<dbReference type="InterPro" id="IPR038062">
    <property type="entry name" value="ScdA-like_N_sf"/>
</dbReference>
<evidence type="ECO:0000259" key="1">
    <source>
        <dbReference type="Pfam" id="PF01814"/>
    </source>
</evidence>
<dbReference type="InterPro" id="IPR007380">
    <property type="entry name" value="DUF438"/>
</dbReference>
<dbReference type="AlphaFoldDB" id="A0A1G6R6Z0"/>
<accession>A0A1G6R6Z0</accession>
<evidence type="ECO:0000259" key="2">
    <source>
        <dbReference type="Pfam" id="PF04282"/>
    </source>
</evidence>
<organism evidence="3 4">
    <name type="scientific">Desulfurella multipotens</name>
    <dbReference type="NCBI Taxonomy" id="79269"/>
    <lineage>
        <taxon>Bacteria</taxon>
        <taxon>Pseudomonadati</taxon>
        <taxon>Campylobacterota</taxon>
        <taxon>Desulfurellia</taxon>
        <taxon>Desulfurellales</taxon>
        <taxon>Desulfurellaceae</taxon>
        <taxon>Desulfurella</taxon>
    </lineage>
</organism>
<feature type="domain" description="Hemerythrin-like" evidence="1">
    <location>
        <begin position="192"/>
        <end position="305"/>
    </location>
</feature>
<reference evidence="4" key="1">
    <citation type="submission" date="2016-10" db="EMBL/GenBank/DDBJ databases">
        <authorList>
            <person name="Varghese N."/>
            <person name="Submissions S."/>
        </authorList>
    </citation>
    <scope>NUCLEOTIDE SEQUENCE [LARGE SCALE GENOMIC DNA]</scope>
    <source>
        <strain evidence="4">DSM 8415</strain>
    </source>
</reference>
<dbReference type="PANTHER" id="PTHR39966:SF3">
    <property type="entry name" value="DUF438 DOMAIN-CONTAINING PROTEIN"/>
    <property type="match status" value="1"/>
</dbReference>
<evidence type="ECO:0008006" key="5">
    <source>
        <dbReference type="Google" id="ProtNLM"/>
    </source>
</evidence>
<evidence type="ECO:0000313" key="4">
    <source>
        <dbReference type="Proteomes" id="UP000199411"/>
    </source>
</evidence>
<proteinExistence type="predicted"/>
<name>A0A1G6R6Z0_9BACT</name>
<dbReference type="RefSeq" id="WP_092129666.1">
    <property type="nucleotide sequence ID" value="NZ_FMYU01000015.1"/>
</dbReference>
<dbReference type="GO" id="GO:0005886">
    <property type="term" value="C:plasma membrane"/>
    <property type="evidence" value="ECO:0007669"/>
    <property type="project" value="TreeGrafter"/>
</dbReference>
<protein>
    <recommendedName>
        <fullName evidence="5">DUF438 domain-containing protein</fullName>
    </recommendedName>
</protein>
<dbReference type="OrthoDB" id="9769774at2"/>
<dbReference type="Proteomes" id="UP000199411">
    <property type="component" value="Unassembled WGS sequence"/>
</dbReference>
<dbReference type="Pfam" id="PF04282">
    <property type="entry name" value="DUF438"/>
    <property type="match status" value="1"/>
</dbReference>
<gene>
    <name evidence="3" type="ORF">SAMN05660835_01739</name>
</gene>
<dbReference type="Gene3D" id="1.20.120.520">
    <property type="entry name" value="nmb1532 protein domain like"/>
    <property type="match status" value="1"/>
</dbReference>
<keyword evidence="4" id="KW-1185">Reference proteome</keyword>
<dbReference type="Gene3D" id="1.10.3910.10">
    <property type="entry name" value="SP0561-like"/>
    <property type="match status" value="1"/>
</dbReference>
<dbReference type="InterPro" id="IPR012312">
    <property type="entry name" value="Hemerythrin-like"/>
</dbReference>